<dbReference type="KEGG" id="cbw:RR42_s2199"/>
<accession>A0A0C4YSZ1</accession>
<evidence type="ECO:0000313" key="3">
    <source>
        <dbReference type="Proteomes" id="UP000031843"/>
    </source>
</evidence>
<evidence type="ECO:0008006" key="4">
    <source>
        <dbReference type="Google" id="ProtNLM"/>
    </source>
</evidence>
<dbReference type="Proteomes" id="UP000031843">
    <property type="component" value="Chromosome secondary"/>
</dbReference>
<proteinExistence type="predicted"/>
<evidence type="ECO:0000256" key="1">
    <source>
        <dbReference type="SAM" id="MobiDB-lite"/>
    </source>
</evidence>
<dbReference type="RefSeq" id="WP_043355738.1">
    <property type="nucleotide sequence ID" value="NZ_CP010537.1"/>
</dbReference>
<protein>
    <recommendedName>
        <fullName evidence="4">Oxalate:formate antiporter</fullName>
    </recommendedName>
</protein>
<organism evidence="2 3">
    <name type="scientific">Cupriavidus basilensis</name>
    <dbReference type="NCBI Taxonomy" id="68895"/>
    <lineage>
        <taxon>Bacteria</taxon>
        <taxon>Pseudomonadati</taxon>
        <taxon>Pseudomonadota</taxon>
        <taxon>Betaproteobacteria</taxon>
        <taxon>Burkholderiales</taxon>
        <taxon>Burkholderiaceae</taxon>
        <taxon>Cupriavidus</taxon>
    </lineage>
</organism>
<name>A0A0C4YSZ1_9BURK</name>
<sequence>MDSALLLGLAFGLIALGVGVTFLIATRVPTPVLARAQEHGRFAGLGASQETAGIGRASPTPSGVSARPKLARA</sequence>
<feature type="region of interest" description="Disordered" evidence="1">
    <location>
        <begin position="51"/>
        <end position="73"/>
    </location>
</feature>
<evidence type="ECO:0000313" key="2">
    <source>
        <dbReference type="EMBL" id="AJG23781.1"/>
    </source>
</evidence>
<keyword evidence="3" id="KW-1185">Reference proteome</keyword>
<dbReference type="AlphaFoldDB" id="A0A0C4YSZ1"/>
<dbReference type="OrthoDB" id="8970804at2"/>
<reference evidence="2 3" key="1">
    <citation type="journal article" date="2015" name="Genome Announc.">
        <title>Complete Genome Sequence of Cupriavidus basilensis 4G11, Isolated from the Oak Ridge Field Research Center Site.</title>
        <authorList>
            <person name="Ray J."/>
            <person name="Waters R.J."/>
            <person name="Skerker J.M."/>
            <person name="Kuehl J.V."/>
            <person name="Price M.N."/>
            <person name="Huang J."/>
            <person name="Chakraborty R."/>
            <person name="Arkin A.P."/>
            <person name="Deutschbauer A."/>
        </authorList>
    </citation>
    <scope>NUCLEOTIDE SEQUENCE [LARGE SCALE GENOMIC DNA]</scope>
    <source>
        <strain evidence="2">4G11</strain>
    </source>
</reference>
<gene>
    <name evidence="2" type="ORF">RR42_s2199</name>
</gene>
<dbReference type="EMBL" id="CP010537">
    <property type="protein sequence ID" value="AJG23781.1"/>
    <property type="molecule type" value="Genomic_DNA"/>
</dbReference>